<evidence type="ECO:0000256" key="7">
    <source>
        <dbReference type="ARBA" id="ARBA00023224"/>
    </source>
</evidence>
<gene>
    <name evidence="9" type="ORF">GWI33_008353</name>
</gene>
<comment type="caution">
    <text evidence="9">The sequence shown here is derived from an EMBL/GenBank/DDBJ whole genome shotgun (WGS) entry which is preliminary data.</text>
</comment>
<evidence type="ECO:0000313" key="9">
    <source>
        <dbReference type="EMBL" id="KAF7286050.1"/>
    </source>
</evidence>
<keyword evidence="2 8" id="KW-1003">Cell membrane</keyword>
<protein>
    <recommendedName>
        <fullName evidence="8">Gustatory receptor</fullName>
    </recommendedName>
</protein>
<dbReference type="GO" id="GO:0005886">
    <property type="term" value="C:plasma membrane"/>
    <property type="evidence" value="ECO:0007669"/>
    <property type="project" value="UniProtKB-SubCell"/>
</dbReference>
<dbReference type="Pfam" id="PF08395">
    <property type="entry name" value="7tm_7"/>
    <property type="match status" value="1"/>
</dbReference>
<evidence type="ECO:0000256" key="2">
    <source>
        <dbReference type="ARBA" id="ARBA00022475"/>
    </source>
</evidence>
<dbReference type="GO" id="GO:0008049">
    <property type="term" value="P:male courtship behavior"/>
    <property type="evidence" value="ECO:0007669"/>
    <property type="project" value="TreeGrafter"/>
</dbReference>
<dbReference type="GO" id="GO:0030424">
    <property type="term" value="C:axon"/>
    <property type="evidence" value="ECO:0007669"/>
    <property type="project" value="TreeGrafter"/>
</dbReference>
<feature type="transmembrane region" description="Helical" evidence="8">
    <location>
        <begin position="227"/>
        <end position="248"/>
    </location>
</feature>
<evidence type="ECO:0000256" key="4">
    <source>
        <dbReference type="ARBA" id="ARBA00022989"/>
    </source>
</evidence>
<proteinExistence type="inferred from homology"/>
<feature type="transmembrane region" description="Helical" evidence="8">
    <location>
        <begin position="157"/>
        <end position="178"/>
    </location>
</feature>
<dbReference type="EMBL" id="JAACXV010000039">
    <property type="protein sequence ID" value="KAF7286050.1"/>
    <property type="molecule type" value="Genomic_DNA"/>
</dbReference>
<comment type="similarity">
    <text evidence="8">Belongs to the insect chemoreceptor superfamily. Gustatory receptor (GR) family.</text>
</comment>
<dbReference type="GO" id="GO:0043025">
    <property type="term" value="C:neuronal cell body"/>
    <property type="evidence" value="ECO:0007669"/>
    <property type="project" value="TreeGrafter"/>
</dbReference>
<dbReference type="GO" id="GO:0007165">
    <property type="term" value="P:signal transduction"/>
    <property type="evidence" value="ECO:0007669"/>
    <property type="project" value="UniProtKB-KW"/>
</dbReference>
<reference evidence="9" key="1">
    <citation type="submission" date="2020-08" db="EMBL/GenBank/DDBJ databases">
        <title>Genome sequencing and assembly of the red palm weevil Rhynchophorus ferrugineus.</title>
        <authorList>
            <person name="Dias G.B."/>
            <person name="Bergman C.M."/>
            <person name="Manee M."/>
        </authorList>
    </citation>
    <scope>NUCLEOTIDE SEQUENCE</scope>
    <source>
        <strain evidence="9">AA-2017</strain>
        <tissue evidence="9">Whole larva</tissue>
    </source>
</reference>
<feature type="transmembrane region" description="Helical" evidence="8">
    <location>
        <begin position="125"/>
        <end position="145"/>
    </location>
</feature>
<organism evidence="9 10">
    <name type="scientific">Rhynchophorus ferrugineus</name>
    <name type="common">Red palm weevil</name>
    <name type="synonym">Curculio ferrugineus</name>
    <dbReference type="NCBI Taxonomy" id="354439"/>
    <lineage>
        <taxon>Eukaryota</taxon>
        <taxon>Metazoa</taxon>
        <taxon>Ecdysozoa</taxon>
        <taxon>Arthropoda</taxon>
        <taxon>Hexapoda</taxon>
        <taxon>Insecta</taxon>
        <taxon>Pterygota</taxon>
        <taxon>Neoptera</taxon>
        <taxon>Endopterygota</taxon>
        <taxon>Coleoptera</taxon>
        <taxon>Polyphaga</taxon>
        <taxon>Cucujiformia</taxon>
        <taxon>Curculionidae</taxon>
        <taxon>Dryophthorinae</taxon>
        <taxon>Rhynchophorus</taxon>
    </lineage>
</organism>
<keyword evidence="4 8" id="KW-1133">Transmembrane helix</keyword>
<evidence type="ECO:0000256" key="6">
    <source>
        <dbReference type="ARBA" id="ARBA00023170"/>
    </source>
</evidence>
<evidence type="ECO:0000256" key="8">
    <source>
        <dbReference type="RuleBase" id="RU363108"/>
    </source>
</evidence>
<evidence type="ECO:0000256" key="5">
    <source>
        <dbReference type="ARBA" id="ARBA00023136"/>
    </source>
</evidence>
<evidence type="ECO:0000256" key="1">
    <source>
        <dbReference type="ARBA" id="ARBA00004651"/>
    </source>
</evidence>
<dbReference type="Proteomes" id="UP000625711">
    <property type="component" value="Unassembled WGS sequence"/>
</dbReference>
<keyword evidence="3 8" id="KW-0812">Transmembrane</keyword>
<accession>A0A834MMK2</accession>
<dbReference type="GO" id="GO:0030425">
    <property type="term" value="C:dendrite"/>
    <property type="evidence" value="ECO:0007669"/>
    <property type="project" value="TreeGrafter"/>
</dbReference>
<keyword evidence="7 8" id="KW-0807">Transducer</keyword>
<keyword evidence="10" id="KW-1185">Reference proteome</keyword>
<name>A0A834MMK2_RHYFE</name>
<dbReference type="PANTHER" id="PTHR21143">
    <property type="entry name" value="INVERTEBRATE GUSTATORY RECEPTOR"/>
    <property type="match status" value="1"/>
</dbReference>
<feature type="transmembrane region" description="Helical" evidence="8">
    <location>
        <begin position="254"/>
        <end position="277"/>
    </location>
</feature>
<comment type="function">
    <text evidence="8">Gustatory receptor which mediates acceptance or avoidance behavior, depending on its substrates.</text>
</comment>
<feature type="transmembrane region" description="Helical" evidence="8">
    <location>
        <begin position="65"/>
        <end position="88"/>
    </location>
</feature>
<sequence length="356" mass="41376">MFQSVRNVLYIKTNPKKISFLSTIFKCIRIFSTTPNYNFSTRQVENQIYYFLWGLDYSISVTSKILLMLTNVLGCLNLIFSFLGSYFCTGAWEKFFQHCYQLESSDVLIVLETTKETLFIFDKTFIFIVSTSFVVVDIIVETVLWYDGLTNLLDLYYTAFIYHSSIVCFLVIYITLYFNDKLVDINNVLVQSSESTEPKMGINKTKQLYNQVANIVDLFNHLFGKQLLLITLVFSIDVLTIWITLYQAKKRDTATYSMTIMYSIYTMLVQFCLMMSCDKAKRASEKLLITCLNLQEKYPSTSEEYHELSMFIDKLNNRKISFTAANFFEIHRSTMFAVIGNTTTYFIALVQFGNSS</sequence>
<keyword evidence="5 8" id="KW-0472">Membrane</keyword>
<dbReference type="OrthoDB" id="6774919at2759"/>
<evidence type="ECO:0000313" key="10">
    <source>
        <dbReference type="Proteomes" id="UP000625711"/>
    </source>
</evidence>
<dbReference type="GO" id="GO:0007635">
    <property type="term" value="P:chemosensory behavior"/>
    <property type="evidence" value="ECO:0007669"/>
    <property type="project" value="TreeGrafter"/>
</dbReference>
<dbReference type="AlphaFoldDB" id="A0A834MMK2"/>
<dbReference type="InterPro" id="IPR013604">
    <property type="entry name" value="7TM_chemorcpt"/>
</dbReference>
<keyword evidence="6 8" id="KW-0675">Receptor</keyword>
<dbReference type="PANTHER" id="PTHR21143:SF104">
    <property type="entry name" value="GUSTATORY RECEPTOR 8A-RELATED"/>
    <property type="match status" value="1"/>
</dbReference>
<dbReference type="GO" id="GO:0050909">
    <property type="term" value="P:sensory perception of taste"/>
    <property type="evidence" value="ECO:0007669"/>
    <property type="project" value="InterPro"/>
</dbReference>
<comment type="subcellular location">
    <subcellularLocation>
        <location evidence="1 8">Cell membrane</location>
        <topology evidence="1 8">Multi-pass membrane protein</topology>
    </subcellularLocation>
</comment>
<evidence type="ECO:0000256" key="3">
    <source>
        <dbReference type="ARBA" id="ARBA00022692"/>
    </source>
</evidence>
<comment type="caution">
    <text evidence="8">Lacks conserved residue(s) required for the propagation of feature annotation.</text>
</comment>